<gene>
    <name evidence="2" type="ORF">J2751_001976</name>
</gene>
<dbReference type="EMBL" id="JAGGKQ010000014">
    <property type="protein sequence ID" value="MBP1922943.1"/>
    <property type="molecule type" value="Genomic_DNA"/>
</dbReference>
<evidence type="ECO:0000313" key="3">
    <source>
        <dbReference type="Proteomes" id="UP000823588"/>
    </source>
</evidence>
<dbReference type="OrthoDB" id="346419at2157"/>
<sequence>MSQNLPPGVSPADIDRHFGGPTHEHEWEPVERDYPILEDMAAIFHERCVWAEVVNSYTDRQRDEVYYEYGRECDETRWRRFDLAYATELTGDEYPELQLDRGDINRLEEQDAELFDTIVEAVIEAEQAFPNETEIVEIDADPEQGQVVIRHDGFEFGYGPGVTDDE</sequence>
<feature type="compositionally biased region" description="Basic and acidic residues" evidence="1">
    <location>
        <begin position="13"/>
        <end position="26"/>
    </location>
</feature>
<evidence type="ECO:0000313" key="2">
    <source>
        <dbReference type="EMBL" id="MBP1922943.1"/>
    </source>
</evidence>
<dbReference type="RefSeq" id="WP_209485567.1">
    <property type="nucleotide sequence ID" value="NZ_JAGGKQ010000014.1"/>
</dbReference>
<dbReference type="AlphaFoldDB" id="A0A8T4GFN8"/>
<reference evidence="2" key="1">
    <citation type="submission" date="2021-03" db="EMBL/GenBank/DDBJ databases">
        <title>Genomic Encyclopedia of Type Strains, Phase IV (KMG-IV): sequencing the most valuable type-strain genomes for metagenomic binning, comparative biology and taxonomic classification.</title>
        <authorList>
            <person name="Goeker M."/>
        </authorList>
    </citation>
    <scope>NUCLEOTIDE SEQUENCE</scope>
    <source>
        <strain evidence="2">DSM 23564</strain>
    </source>
</reference>
<accession>A0A8T4GFN8</accession>
<organism evidence="2 3">
    <name type="scientific">Halorubrum alkaliphilum</name>
    <dbReference type="NCBI Taxonomy" id="261290"/>
    <lineage>
        <taxon>Archaea</taxon>
        <taxon>Methanobacteriati</taxon>
        <taxon>Methanobacteriota</taxon>
        <taxon>Stenosarchaea group</taxon>
        <taxon>Halobacteria</taxon>
        <taxon>Halobacteriales</taxon>
        <taxon>Haloferacaceae</taxon>
        <taxon>Halorubrum</taxon>
    </lineage>
</organism>
<feature type="region of interest" description="Disordered" evidence="1">
    <location>
        <begin position="1"/>
        <end position="26"/>
    </location>
</feature>
<dbReference type="Proteomes" id="UP000823588">
    <property type="component" value="Unassembled WGS sequence"/>
</dbReference>
<name>A0A8T4GFN8_9EURY</name>
<protein>
    <submittedName>
        <fullName evidence="2">Uncharacterized protein</fullName>
    </submittedName>
</protein>
<keyword evidence="3" id="KW-1185">Reference proteome</keyword>
<comment type="caution">
    <text evidence="2">The sequence shown here is derived from an EMBL/GenBank/DDBJ whole genome shotgun (WGS) entry which is preliminary data.</text>
</comment>
<proteinExistence type="predicted"/>
<evidence type="ECO:0000256" key="1">
    <source>
        <dbReference type="SAM" id="MobiDB-lite"/>
    </source>
</evidence>